<evidence type="ECO:0000256" key="2">
    <source>
        <dbReference type="SAM" id="MobiDB-lite"/>
    </source>
</evidence>
<protein>
    <recommendedName>
        <fullName evidence="3">DUF4456 domain-containing protein</fullName>
    </recommendedName>
</protein>
<keyword evidence="1" id="KW-0175">Coiled coil</keyword>
<keyword evidence="5" id="KW-1185">Reference proteome</keyword>
<dbReference type="EMBL" id="JAINUG010000083">
    <property type="protein sequence ID" value="KAJ8399383.1"/>
    <property type="molecule type" value="Genomic_DNA"/>
</dbReference>
<evidence type="ECO:0000256" key="1">
    <source>
        <dbReference type="SAM" id="Coils"/>
    </source>
</evidence>
<proteinExistence type="predicted"/>
<dbReference type="Pfam" id="PF14644">
    <property type="entry name" value="DUF4456"/>
    <property type="match status" value="1"/>
</dbReference>
<reference evidence="4" key="1">
    <citation type="journal article" date="2023" name="Science">
        <title>Genome structures resolve the early diversification of teleost fishes.</title>
        <authorList>
            <person name="Parey E."/>
            <person name="Louis A."/>
            <person name="Montfort J."/>
            <person name="Bouchez O."/>
            <person name="Roques C."/>
            <person name="Iampietro C."/>
            <person name="Lluch J."/>
            <person name="Castinel A."/>
            <person name="Donnadieu C."/>
            <person name="Desvignes T."/>
            <person name="Floi Bucao C."/>
            <person name="Jouanno E."/>
            <person name="Wen M."/>
            <person name="Mejri S."/>
            <person name="Dirks R."/>
            <person name="Jansen H."/>
            <person name="Henkel C."/>
            <person name="Chen W.J."/>
            <person name="Zahm M."/>
            <person name="Cabau C."/>
            <person name="Klopp C."/>
            <person name="Thompson A.W."/>
            <person name="Robinson-Rechavi M."/>
            <person name="Braasch I."/>
            <person name="Lecointre G."/>
            <person name="Bobe J."/>
            <person name="Postlethwait J.H."/>
            <person name="Berthelot C."/>
            <person name="Roest Crollius H."/>
            <person name="Guiguen Y."/>
        </authorList>
    </citation>
    <scope>NUCLEOTIDE SEQUENCE</scope>
    <source>
        <strain evidence="4">NC1722</strain>
    </source>
</reference>
<feature type="coiled-coil region" evidence="1">
    <location>
        <begin position="293"/>
        <end position="327"/>
    </location>
</feature>
<evidence type="ECO:0000259" key="3">
    <source>
        <dbReference type="Pfam" id="PF14644"/>
    </source>
</evidence>
<organism evidence="4 5">
    <name type="scientific">Aldrovandia affinis</name>
    <dbReference type="NCBI Taxonomy" id="143900"/>
    <lineage>
        <taxon>Eukaryota</taxon>
        <taxon>Metazoa</taxon>
        <taxon>Chordata</taxon>
        <taxon>Craniata</taxon>
        <taxon>Vertebrata</taxon>
        <taxon>Euteleostomi</taxon>
        <taxon>Actinopterygii</taxon>
        <taxon>Neopterygii</taxon>
        <taxon>Teleostei</taxon>
        <taxon>Notacanthiformes</taxon>
        <taxon>Halosauridae</taxon>
        <taxon>Aldrovandia</taxon>
    </lineage>
</organism>
<name>A0AAD7SBQ1_9TELE</name>
<feature type="region of interest" description="Disordered" evidence="2">
    <location>
        <begin position="63"/>
        <end position="89"/>
    </location>
</feature>
<evidence type="ECO:0000313" key="4">
    <source>
        <dbReference type="EMBL" id="KAJ8399383.1"/>
    </source>
</evidence>
<feature type="domain" description="DUF4456" evidence="3">
    <location>
        <begin position="211"/>
        <end position="416"/>
    </location>
</feature>
<evidence type="ECO:0000313" key="5">
    <source>
        <dbReference type="Proteomes" id="UP001221898"/>
    </source>
</evidence>
<accession>A0AAD7SBQ1</accession>
<comment type="caution">
    <text evidence="4">The sequence shown here is derived from an EMBL/GenBank/DDBJ whole genome shotgun (WGS) entry which is preliminary data.</text>
</comment>
<dbReference type="PANTHER" id="PTHR21444:SF14">
    <property type="entry name" value="COILED-COIL DOMAIN-CONTAINING PROTEIN 180"/>
    <property type="match status" value="1"/>
</dbReference>
<gene>
    <name evidence="4" type="ORF">AAFF_G00410950</name>
</gene>
<dbReference type="AlphaFoldDB" id="A0AAD7SBQ1"/>
<sequence length="528" mass="60364">MTEACTRPDSEEKTVITDDVSALTRSIMEELKKRCQYLECSTDPSVSVTRPDTPLQGAFAVAVRPKSRRQDKPSSPGTDSLLQPSRMGMPITDDAAVAVVRGLLRISKPKASEEIHTDLPDRGPVPMTGRLPSAVAAGRQQRTGSTPVTPALDRQRRISADSVSSQSAHRLTKLTRFDKRFQVFGTNPEEQCVTGFNGLINNILWKANDLLLSVAEEFYKKKDRRPITRPQHLQETFEQCAEEINKRLLLYQSQTQEYHNGCLQDFKEQLCHCEELLSQVPTLLLSYLVEQHLEKLSQDTGQIRQNLEQAQQESEAKKKEHSEQLRVRLGHPAHEEELENLRVAEEDRQREQTSAIHRSKLELQACVRKCGEEFVDALTLATEKLLFQMDNLLTINEVQAGQAKRKKETLATLIRRKESGVPLEKEECGPQIERGSRTWSGVLYFETEDGETVEMPRRETASITTAKTTLGHMTVSEARDTVYQRYRQRYKEELARSQEESDGQRKQAERWEQHWRHSVKTLLQLYSE</sequence>
<dbReference type="InterPro" id="IPR027914">
    <property type="entry name" value="DUF4456"/>
</dbReference>
<dbReference type="PANTHER" id="PTHR21444">
    <property type="entry name" value="COILED-COIL DOMAIN-CONTAINING PROTEIN 180"/>
    <property type="match status" value="1"/>
</dbReference>
<dbReference type="Proteomes" id="UP001221898">
    <property type="component" value="Unassembled WGS sequence"/>
</dbReference>
<feature type="coiled-coil region" evidence="1">
    <location>
        <begin position="487"/>
        <end position="514"/>
    </location>
</feature>
<feature type="compositionally biased region" description="Polar residues" evidence="2">
    <location>
        <begin position="73"/>
        <end position="83"/>
    </location>
</feature>